<evidence type="ECO:0008006" key="3">
    <source>
        <dbReference type="Google" id="ProtNLM"/>
    </source>
</evidence>
<keyword evidence="2" id="KW-1185">Reference proteome</keyword>
<accession>A0A0C2J710</accession>
<sequence>MRVAMHQPHYLPWLGLIDKADQSDLFVVLDHVQYERRGWQNRNYVATKSGPVLLSVPVLQRNRGERIIDKKIDNSHPWQEKHRRTLEEHCYSGAPFWPEFRGGILSVYDREWESLADLAMATMRTALDGFGIDTPVVRASELGEFPGQKSELLAQLAAKTGATTMLSGDGARDYVDSAVFDRYGVGVEWQRFHHPAYTQHNRAGEEFLPRMAALDLLVNAGPADALRILRSTRTRDTGG</sequence>
<protein>
    <recommendedName>
        <fullName evidence="3">WbqC-like protein</fullName>
    </recommendedName>
</protein>
<dbReference type="OrthoDB" id="3611744at2"/>
<dbReference type="RefSeq" id="WP_040276049.1">
    <property type="nucleotide sequence ID" value="NZ_JROO01000042.1"/>
</dbReference>
<organism evidence="1 2">
    <name type="scientific">Streptomonospora alba</name>
    <dbReference type="NCBI Taxonomy" id="183763"/>
    <lineage>
        <taxon>Bacteria</taxon>
        <taxon>Bacillati</taxon>
        <taxon>Actinomycetota</taxon>
        <taxon>Actinomycetes</taxon>
        <taxon>Streptosporangiales</taxon>
        <taxon>Nocardiopsidaceae</taxon>
        <taxon>Streptomonospora</taxon>
    </lineage>
</organism>
<dbReference type="InterPro" id="IPR014985">
    <property type="entry name" value="WbqC"/>
</dbReference>
<dbReference type="AlphaFoldDB" id="A0A0C2J710"/>
<gene>
    <name evidence="1" type="ORF">LP52_20865</name>
</gene>
<dbReference type="Pfam" id="PF08889">
    <property type="entry name" value="WbqC"/>
    <property type="match status" value="1"/>
</dbReference>
<reference evidence="2" key="1">
    <citation type="journal article" date="2015" name="Chem. Biol.">
        <title>Structure, bioactivity, and resistance mechanism of streptomonomicin, an unusual lasso Peptide from an understudied halophilic actinomycete.</title>
        <authorList>
            <person name="Metelev M."/>
            <person name="Tietz J.I."/>
            <person name="Melby J.O."/>
            <person name="Blair P.M."/>
            <person name="Zhu L."/>
            <person name="Livnat I."/>
            <person name="Severinov K."/>
            <person name="Mitchell D.A."/>
        </authorList>
    </citation>
    <scope>NUCLEOTIDE SEQUENCE [LARGE SCALE GENOMIC DNA]</scope>
    <source>
        <strain evidence="2">YIM 90003</strain>
    </source>
</reference>
<proteinExistence type="predicted"/>
<dbReference type="Proteomes" id="UP000031675">
    <property type="component" value="Unassembled WGS sequence"/>
</dbReference>
<dbReference type="STRING" id="183763.LP52_20865"/>
<dbReference type="EMBL" id="JROO01000042">
    <property type="protein sequence ID" value="KIH97171.1"/>
    <property type="molecule type" value="Genomic_DNA"/>
</dbReference>
<evidence type="ECO:0000313" key="2">
    <source>
        <dbReference type="Proteomes" id="UP000031675"/>
    </source>
</evidence>
<comment type="caution">
    <text evidence="1">The sequence shown here is derived from an EMBL/GenBank/DDBJ whole genome shotgun (WGS) entry which is preliminary data.</text>
</comment>
<evidence type="ECO:0000313" key="1">
    <source>
        <dbReference type="EMBL" id="KIH97171.1"/>
    </source>
</evidence>
<name>A0A0C2J710_9ACTN</name>